<proteinExistence type="predicted"/>
<dbReference type="EMBL" id="CP090174">
    <property type="protein sequence ID" value="UJO24648.1"/>
    <property type="molecule type" value="Genomic_DNA"/>
</dbReference>
<sequence length="188" mass="21261">MSTLCQPNNIATLHYLVSHPHINRNSTTPATTKAPPSTNNITGTMTSEQTATSTKCHLLAIPPELRLMIYEYYFSALAQWSPKDAQRFMNTKPKSFQPALLKTCTTSRSEGVSIYKKHLEALRQSGWNGSAQSYGTRDLQRVTDLDSFHRQLAYVVLRDQAYGMELEKCEQFLDPTWTESIIDWLAGV</sequence>
<dbReference type="OrthoDB" id="2951834at2759"/>
<gene>
    <name evidence="1" type="ORF">CLAFUR5_13450</name>
</gene>
<evidence type="ECO:0000313" key="1">
    <source>
        <dbReference type="EMBL" id="UJO24648.1"/>
    </source>
</evidence>
<keyword evidence="2" id="KW-1185">Reference proteome</keyword>
<accession>A0A9Q8PLG5</accession>
<reference evidence="1" key="2">
    <citation type="journal article" date="2022" name="Microb. Genom.">
        <title>A chromosome-scale genome assembly of the tomato pathogen Cladosporium fulvum reveals a compartmentalized genome architecture and the presence of a dispensable chromosome.</title>
        <authorList>
            <person name="Zaccaron A.Z."/>
            <person name="Chen L.H."/>
            <person name="Samaras A."/>
            <person name="Stergiopoulos I."/>
        </authorList>
    </citation>
    <scope>NUCLEOTIDE SEQUENCE</scope>
    <source>
        <strain evidence="1">Race5_Kim</strain>
    </source>
</reference>
<dbReference type="KEGG" id="ffu:CLAFUR5_13450"/>
<name>A0A9Q8PLG5_PASFU</name>
<reference evidence="1" key="1">
    <citation type="submission" date="2021-12" db="EMBL/GenBank/DDBJ databases">
        <authorList>
            <person name="Zaccaron A."/>
            <person name="Stergiopoulos I."/>
        </authorList>
    </citation>
    <scope>NUCLEOTIDE SEQUENCE</scope>
    <source>
        <strain evidence="1">Race5_Kim</strain>
    </source>
</reference>
<dbReference type="RefSeq" id="XP_047769014.1">
    <property type="nucleotide sequence ID" value="XM_047912598.1"/>
</dbReference>
<evidence type="ECO:0000313" key="2">
    <source>
        <dbReference type="Proteomes" id="UP000756132"/>
    </source>
</evidence>
<dbReference type="GeneID" id="71993328"/>
<dbReference type="Proteomes" id="UP000756132">
    <property type="component" value="Chromosome 12"/>
</dbReference>
<organism evidence="1 2">
    <name type="scientific">Passalora fulva</name>
    <name type="common">Tomato leaf mold</name>
    <name type="synonym">Cladosporium fulvum</name>
    <dbReference type="NCBI Taxonomy" id="5499"/>
    <lineage>
        <taxon>Eukaryota</taxon>
        <taxon>Fungi</taxon>
        <taxon>Dikarya</taxon>
        <taxon>Ascomycota</taxon>
        <taxon>Pezizomycotina</taxon>
        <taxon>Dothideomycetes</taxon>
        <taxon>Dothideomycetidae</taxon>
        <taxon>Mycosphaerellales</taxon>
        <taxon>Mycosphaerellaceae</taxon>
        <taxon>Fulvia</taxon>
    </lineage>
</organism>
<dbReference type="AlphaFoldDB" id="A0A9Q8PLG5"/>
<protein>
    <submittedName>
        <fullName evidence="1">Uncharacterized protein</fullName>
    </submittedName>
</protein>